<name>A0A9W6QJZ2_9PSEU</name>
<comment type="cofactor">
    <cofactor evidence="1">
        <name>Mg(2+)</name>
        <dbReference type="ChEBI" id="CHEBI:18420"/>
    </cofactor>
</comment>
<evidence type="ECO:0000256" key="3">
    <source>
        <dbReference type="ARBA" id="ARBA00022801"/>
    </source>
</evidence>
<organism evidence="7 8">
    <name type="scientific">Actinokineospora globicatena</name>
    <dbReference type="NCBI Taxonomy" id="103729"/>
    <lineage>
        <taxon>Bacteria</taxon>
        <taxon>Bacillati</taxon>
        <taxon>Actinomycetota</taxon>
        <taxon>Actinomycetes</taxon>
        <taxon>Pseudonocardiales</taxon>
        <taxon>Pseudonocardiaceae</taxon>
        <taxon>Actinokineospora</taxon>
    </lineage>
</organism>
<evidence type="ECO:0000313" key="7">
    <source>
        <dbReference type="EMBL" id="GLW91065.1"/>
    </source>
</evidence>
<dbReference type="Proteomes" id="UP001165042">
    <property type="component" value="Unassembled WGS sequence"/>
</dbReference>
<dbReference type="InterPro" id="IPR020476">
    <property type="entry name" value="Nudix_hydrolase"/>
</dbReference>
<dbReference type="EMBL" id="BSSD01000002">
    <property type="protein sequence ID" value="GLW91065.1"/>
    <property type="molecule type" value="Genomic_DNA"/>
</dbReference>
<keyword evidence="4" id="KW-0460">Magnesium</keyword>
<gene>
    <name evidence="7" type="ORF">Aglo03_18810</name>
</gene>
<accession>A0A9W6QJZ2</accession>
<dbReference type="PANTHER" id="PTHR43046:SF12">
    <property type="entry name" value="GDP-MANNOSE MANNOSYL HYDROLASE"/>
    <property type="match status" value="1"/>
</dbReference>
<keyword evidence="3 5" id="KW-0378">Hydrolase</keyword>
<evidence type="ECO:0000256" key="5">
    <source>
        <dbReference type="RuleBase" id="RU003476"/>
    </source>
</evidence>
<sequence>MSASWWLVLAGLALLVLIGIWLVGTANRLDRLHVRTDAAWAALDAALARRAVVARAVSGIDPGSGDHLRALAERAERADRPDREPAENALTRELASVDRRELPLTLVAELADAEQRVVIARRVHGDAVRDTLSLRRRRAVRWLKLAGTAPSPEYLEIAEPSLSEDVPRPAARVVLLDAEGRVLLFRGHDPARAGVSYWFTPGGGVEAGEDLRTAASRELVEETGVVLPASSLVGPVWRRRVAFSFGGRSFDGEEWYFLATLPEGATVDTSGFTEVEVETIAEHRWWSADELSATSETVYPVQLAELLPAVSKWDGTLRPVR</sequence>
<dbReference type="AlphaFoldDB" id="A0A9W6QJZ2"/>
<dbReference type="Pfam" id="PF00293">
    <property type="entry name" value="NUDIX"/>
    <property type="match status" value="1"/>
</dbReference>
<dbReference type="InterPro" id="IPR000086">
    <property type="entry name" value="NUDIX_hydrolase_dom"/>
</dbReference>
<dbReference type="InterPro" id="IPR020084">
    <property type="entry name" value="NUDIX_hydrolase_CS"/>
</dbReference>
<dbReference type="GO" id="GO:0016787">
    <property type="term" value="F:hydrolase activity"/>
    <property type="evidence" value="ECO:0007669"/>
    <property type="project" value="UniProtKB-KW"/>
</dbReference>
<dbReference type="SUPFAM" id="SSF55811">
    <property type="entry name" value="Nudix"/>
    <property type="match status" value="1"/>
</dbReference>
<comment type="similarity">
    <text evidence="2 5">Belongs to the Nudix hydrolase family.</text>
</comment>
<dbReference type="PROSITE" id="PS00893">
    <property type="entry name" value="NUDIX_BOX"/>
    <property type="match status" value="1"/>
</dbReference>
<evidence type="ECO:0000256" key="1">
    <source>
        <dbReference type="ARBA" id="ARBA00001946"/>
    </source>
</evidence>
<evidence type="ECO:0000256" key="4">
    <source>
        <dbReference type="ARBA" id="ARBA00022842"/>
    </source>
</evidence>
<evidence type="ECO:0000256" key="2">
    <source>
        <dbReference type="ARBA" id="ARBA00005582"/>
    </source>
</evidence>
<dbReference type="PANTHER" id="PTHR43046">
    <property type="entry name" value="GDP-MANNOSE MANNOSYL HYDROLASE"/>
    <property type="match status" value="1"/>
</dbReference>
<evidence type="ECO:0000313" key="8">
    <source>
        <dbReference type="Proteomes" id="UP001165042"/>
    </source>
</evidence>
<proteinExistence type="inferred from homology"/>
<comment type="caution">
    <text evidence="7">The sequence shown here is derived from an EMBL/GenBank/DDBJ whole genome shotgun (WGS) entry which is preliminary data.</text>
</comment>
<keyword evidence="8" id="KW-1185">Reference proteome</keyword>
<protein>
    <recommendedName>
        <fullName evidence="6">Nudix hydrolase domain-containing protein</fullName>
    </recommendedName>
</protein>
<dbReference type="PROSITE" id="PS51462">
    <property type="entry name" value="NUDIX"/>
    <property type="match status" value="1"/>
</dbReference>
<dbReference type="PRINTS" id="PR00502">
    <property type="entry name" value="NUDIXFAMILY"/>
</dbReference>
<dbReference type="RefSeq" id="WP_285609563.1">
    <property type="nucleotide sequence ID" value="NZ_BSSD01000002.1"/>
</dbReference>
<dbReference type="Gene3D" id="3.90.79.10">
    <property type="entry name" value="Nucleoside Triphosphate Pyrophosphohydrolase"/>
    <property type="match status" value="1"/>
</dbReference>
<dbReference type="CDD" id="cd04685">
    <property type="entry name" value="NUDIX_Hydrolase"/>
    <property type="match status" value="1"/>
</dbReference>
<reference evidence="7" key="1">
    <citation type="submission" date="2023-02" db="EMBL/GenBank/DDBJ databases">
        <title>Actinokineospora globicatena NBRC 15670.</title>
        <authorList>
            <person name="Ichikawa N."/>
            <person name="Sato H."/>
            <person name="Tonouchi N."/>
        </authorList>
    </citation>
    <scope>NUCLEOTIDE SEQUENCE</scope>
    <source>
        <strain evidence="7">NBRC 15670</strain>
    </source>
</reference>
<evidence type="ECO:0000259" key="6">
    <source>
        <dbReference type="PROSITE" id="PS51462"/>
    </source>
</evidence>
<feature type="domain" description="Nudix hydrolase" evidence="6">
    <location>
        <begin position="166"/>
        <end position="309"/>
    </location>
</feature>
<dbReference type="InterPro" id="IPR015797">
    <property type="entry name" value="NUDIX_hydrolase-like_dom_sf"/>
</dbReference>